<proteinExistence type="predicted"/>
<sequence>DSVGEGGRDEIEVWLFISTCALGLNMDFIENSEVKDAYRN</sequence>
<feature type="non-terminal residue" evidence="1">
    <location>
        <position position="1"/>
    </location>
</feature>
<organism evidence="1">
    <name type="scientific">marine sediment metagenome</name>
    <dbReference type="NCBI Taxonomy" id="412755"/>
    <lineage>
        <taxon>unclassified sequences</taxon>
        <taxon>metagenomes</taxon>
        <taxon>ecological metagenomes</taxon>
    </lineage>
</organism>
<dbReference type="AlphaFoldDB" id="X1N8Z9"/>
<name>X1N8Z9_9ZZZZ</name>
<evidence type="ECO:0000313" key="1">
    <source>
        <dbReference type="EMBL" id="GAI26686.1"/>
    </source>
</evidence>
<reference evidence="1" key="1">
    <citation type="journal article" date="2014" name="Front. Microbiol.">
        <title>High frequency of phylogenetically diverse reductive dehalogenase-homologous genes in deep subseafloor sedimentary metagenomes.</title>
        <authorList>
            <person name="Kawai M."/>
            <person name="Futagami T."/>
            <person name="Toyoda A."/>
            <person name="Takaki Y."/>
            <person name="Nishi S."/>
            <person name="Hori S."/>
            <person name="Arai W."/>
            <person name="Tsubouchi T."/>
            <person name="Morono Y."/>
            <person name="Uchiyama I."/>
            <person name="Ito T."/>
            <person name="Fujiyama A."/>
            <person name="Inagaki F."/>
            <person name="Takami H."/>
        </authorList>
    </citation>
    <scope>NUCLEOTIDE SEQUENCE</scope>
    <source>
        <strain evidence="1">Expedition CK06-06</strain>
    </source>
</reference>
<dbReference type="EMBL" id="BARV01020382">
    <property type="protein sequence ID" value="GAI26686.1"/>
    <property type="molecule type" value="Genomic_DNA"/>
</dbReference>
<comment type="caution">
    <text evidence="1">The sequence shown here is derived from an EMBL/GenBank/DDBJ whole genome shotgun (WGS) entry which is preliminary data.</text>
</comment>
<gene>
    <name evidence="1" type="ORF">S06H3_34023</name>
</gene>
<protein>
    <submittedName>
        <fullName evidence="1">Uncharacterized protein</fullName>
    </submittedName>
</protein>
<accession>X1N8Z9</accession>